<dbReference type="Proteomes" id="UP000019141">
    <property type="component" value="Unassembled WGS sequence"/>
</dbReference>
<organism evidence="1 2">
    <name type="scientific">Entotheonella factor</name>
    <dbReference type="NCBI Taxonomy" id="1429438"/>
    <lineage>
        <taxon>Bacteria</taxon>
        <taxon>Pseudomonadati</taxon>
        <taxon>Nitrospinota/Tectimicrobiota group</taxon>
        <taxon>Candidatus Tectimicrobiota</taxon>
        <taxon>Candidatus Entotheonellia</taxon>
        <taxon>Candidatus Entotheonellales</taxon>
        <taxon>Candidatus Entotheonellaceae</taxon>
        <taxon>Candidatus Entotheonella</taxon>
    </lineage>
</organism>
<sequence>MLIGIPQTKLSLELAAMMSETLGASMDAMLVKM</sequence>
<dbReference type="EMBL" id="AZHW01000935">
    <property type="protein sequence ID" value="ETW95290.1"/>
    <property type="molecule type" value="Genomic_DNA"/>
</dbReference>
<reference evidence="1 2" key="1">
    <citation type="journal article" date="2014" name="Nature">
        <title>An environmental bacterial taxon with a large and distinct metabolic repertoire.</title>
        <authorList>
            <person name="Wilson M.C."/>
            <person name="Mori T."/>
            <person name="Ruckert C."/>
            <person name="Uria A.R."/>
            <person name="Helf M.J."/>
            <person name="Takada K."/>
            <person name="Gernert C."/>
            <person name="Steffens U.A."/>
            <person name="Heycke N."/>
            <person name="Schmitt S."/>
            <person name="Rinke C."/>
            <person name="Helfrich E.J."/>
            <person name="Brachmann A.O."/>
            <person name="Gurgui C."/>
            <person name="Wakimoto T."/>
            <person name="Kracht M."/>
            <person name="Crusemann M."/>
            <person name="Hentschel U."/>
            <person name="Abe I."/>
            <person name="Matsunaga S."/>
            <person name="Kalinowski J."/>
            <person name="Takeyama H."/>
            <person name="Piel J."/>
        </authorList>
    </citation>
    <scope>NUCLEOTIDE SEQUENCE [LARGE SCALE GENOMIC DNA]</scope>
    <source>
        <strain evidence="2">TSY1</strain>
    </source>
</reference>
<proteinExistence type="predicted"/>
<dbReference type="HOGENOM" id="CLU_3381124_0_0_7"/>
<comment type="caution">
    <text evidence="1">The sequence shown here is derived from an EMBL/GenBank/DDBJ whole genome shotgun (WGS) entry which is preliminary data.</text>
</comment>
<evidence type="ECO:0000313" key="1">
    <source>
        <dbReference type="EMBL" id="ETW95290.1"/>
    </source>
</evidence>
<accession>W4LC68</accession>
<name>W4LC68_ENTF1</name>
<evidence type="ECO:0000313" key="2">
    <source>
        <dbReference type="Proteomes" id="UP000019141"/>
    </source>
</evidence>
<protein>
    <submittedName>
        <fullName evidence="1">Uncharacterized protein</fullName>
    </submittedName>
</protein>
<gene>
    <name evidence="1" type="ORF">ETSY1_31280</name>
</gene>
<dbReference type="AlphaFoldDB" id="W4LC68"/>
<keyword evidence="2" id="KW-1185">Reference proteome</keyword>